<organism evidence="1 2">
    <name type="scientific">Zunongwangia pacifica</name>
    <dbReference type="NCBI Taxonomy" id="2911062"/>
    <lineage>
        <taxon>Bacteria</taxon>
        <taxon>Pseudomonadati</taxon>
        <taxon>Bacteroidota</taxon>
        <taxon>Flavobacteriia</taxon>
        <taxon>Flavobacteriales</taxon>
        <taxon>Flavobacteriaceae</taxon>
        <taxon>Zunongwangia</taxon>
    </lineage>
</organism>
<gene>
    <name evidence="1" type="ORF">L1967_05605</name>
</gene>
<evidence type="ECO:0000313" key="2">
    <source>
        <dbReference type="Proteomes" id="UP001139521"/>
    </source>
</evidence>
<dbReference type="RefSeq" id="WP_249600746.1">
    <property type="nucleotide sequence ID" value="NZ_JAKHSK010000006.1"/>
</dbReference>
<dbReference type="AlphaFoldDB" id="A0A9X1ZN18"/>
<evidence type="ECO:0000313" key="1">
    <source>
        <dbReference type="EMBL" id="MCL6217767.1"/>
    </source>
</evidence>
<reference evidence="1" key="1">
    <citation type="submission" date="2022-01" db="EMBL/GenBank/DDBJ databases">
        <title>Genome sequencing of Zunongwangia sp. M21534 genome.</title>
        <authorList>
            <person name="Chen Y."/>
            <person name="Dong C."/>
            <person name="Shao Z."/>
        </authorList>
    </citation>
    <scope>NUCLEOTIDE SEQUENCE</scope>
    <source>
        <strain evidence="1">MCCC M21534</strain>
    </source>
</reference>
<name>A0A9X1ZN18_9FLAO</name>
<protein>
    <submittedName>
        <fullName evidence="1">GNAT family N-acetyltransferase</fullName>
    </submittedName>
</protein>
<comment type="caution">
    <text evidence="1">The sequence shown here is derived from an EMBL/GenBank/DDBJ whole genome shotgun (WGS) entry which is preliminary data.</text>
</comment>
<dbReference type="Proteomes" id="UP001139521">
    <property type="component" value="Unassembled WGS sequence"/>
</dbReference>
<proteinExistence type="predicted"/>
<accession>A0A9X1ZN18</accession>
<sequence length="60" mass="7075">MEPDDFDKISKLTQVPEMSYYFISDLSNPEVLRHWMDSAVKDRNDKKRLAFVIIEALISQ</sequence>
<dbReference type="EMBL" id="JAKHSK010000006">
    <property type="protein sequence ID" value="MCL6217767.1"/>
    <property type="molecule type" value="Genomic_DNA"/>
</dbReference>
<keyword evidence="2" id="KW-1185">Reference proteome</keyword>